<dbReference type="AlphaFoldDB" id="E3G726"/>
<dbReference type="eggNOG" id="COG3549">
    <property type="taxonomic scope" value="Bacteria"/>
</dbReference>
<protein>
    <submittedName>
        <fullName evidence="1">Killer suppression protein HigA, putative</fullName>
    </submittedName>
</protein>
<dbReference type="EMBL" id="CP002272">
    <property type="protein sequence ID" value="ADO47350.1"/>
    <property type="molecule type" value="Genomic_DNA"/>
</dbReference>
<evidence type="ECO:0000313" key="2">
    <source>
        <dbReference type="Proteomes" id="UP000006872"/>
    </source>
</evidence>
<evidence type="ECO:0000313" key="1">
    <source>
        <dbReference type="EMBL" id="ADO47350.1"/>
    </source>
</evidence>
<dbReference type="Proteomes" id="UP000006872">
    <property type="component" value="Chromosome"/>
</dbReference>
<keyword evidence="2" id="KW-1185">Reference proteome</keyword>
<organism evidence="1 2">
    <name type="scientific">Enterobacter lignolyticus (strain SCF1)</name>
    <dbReference type="NCBI Taxonomy" id="701347"/>
    <lineage>
        <taxon>Bacteria</taxon>
        <taxon>Pseudomonadati</taxon>
        <taxon>Pseudomonadota</taxon>
        <taxon>Gammaproteobacteria</taxon>
        <taxon>Enterobacterales</taxon>
        <taxon>Enterobacteriaceae</taxon>
        <taxon>Pluralibacter</taxon>
    </lineage>
</organism>
<reference evidence="2" key="1">
    <citation type="submission" date="2010-10" db="EMBL/GenBank/DDBJ databases">
        <title>Complete sequence of Enterobacter cloacae SCF1.</title>
        <authorList>
            <consortium name="US DOE Joint Genome Institute"/>
            <person name="Lucas S."/>
            <person name="Copeland A."/>
            <person name="Lapidus A."/>
            <person name="Cheng J.-F."/>
            <person name="Bruce D."/>
            <person name="Goodwin L."/>
            <person name="Pitluck S."/>
            <person name="Davenport K."/>
            <person name="Detter J.C."/>
            <person name="Han C."/>
            <person name="Tapia R."/>
            <person name="Land M."/>
            <person name="Hauser L."/>
            <person name="Chang Y.-J."/>
            <person name="Jeffries C."/>
            <person name="Kyrpides N."/>
            <person name="Ivanova N."/>
            <person name="Mikhailova N."/>
            <person name="DeAngelis K."/>
            <person name="Arkin A.P."/>
            <person name="Chivian D."/>
            <person name="Edwards B."/>
            <person name="Woo H."/>
            <person name="Hazen T.C."/>
            <person name="Woyke T."/>
        </authorList>
    </citation>
    <scope>NUCLEOTIDE SEQUENCE [LARGE SCALE GENOMIC DNA]</scope>
    <source>
        <strain evidence="2">SCF1</strain>
    </source>
</reference>
<reference evidence="1 2" key="2">
    <citation type="journal article" date="2011" name="Stand. Genomic Sci.">
        <title>Complete genome sequence of 'Enterobacter lignolyticus' SCF1.</title>
        <authorList>
            <person name="Deangelis K.M."/>
            <person name="D'Haeseleer P."/>
            <person name="Chivian D."/>
            <person name="Fortney J.L."/>
            <person name="Khudyakov J."/>
            <person name="Simmons B."/>
            <person name="Woo H."/>
            <person name="Arkin A.P."/>
            <person name="Davenport K.W."/>
            <person name="Goodwin L."/>
            <person name="Chen A."/>
            <person name="Ivanova N."/>
            <person name="Kyrpides N.C."/>
            <person name="Mavromatis K."/>
            <person name="Woyke T."/>
            <person name="Hazen T.C."/>
        </authorList>
    </citation>
    <scope>NUCLEOTIDE SEQUENCE [LARGE SCALE GENOMIC DNA]</scope>
    <source>
        <strain evidence="1 2">SCF1</strain>
    </source>
</reference>
<dbReference type="KEGG" id="esc:Entcl_1079"/>
<gene>
    <name evidence="1" type="ordered locus">Entcl_1079</name>
</gene>
<proteinExistence type="predicted"/>
<sequence length="109" mass="12052">MAIILSYDSEKIRNLCTKEVIAWQSLPRDVVKTLINRLADLRAVSSLNDLLVGNPRETNALPPGEYIIDLCNGYSLIFSSSHPTTPLLSTGAVDWSKVSRIKILGIEKL</sequence>
<dbReference type="HOGENOM" id="CLU_164011_0_1_6"/>
<accession>E3G726</accession>
<name>E3G726_ENTLS</name>
<dbReference type="STRING" id="701347.Entcl_1079"/>